<organism evidence="2 3">
    <name type="scientific">Pseudolycoriella hygida</name>
    <dbReference type="NCBI Taxonomy" id="35572"/>
    <lineage>
        <taxon>Eukaryota</taxon>
        <taxon>Metazoa</taxon>
        <taxon>Ecdysozoa</taxon>
        <taxon>Arthropoda</taxon>
        <taxon>Hexapoda</taxon>
        <taxon>Insecta</taxon>
        <taxon>Pterygota</taxon>
        <taxon>Neoptera</taxon>
        <taxon>Endopterygota</taxon>
        <taxon>Diptera</taxon>
        <taxon>Nematocera</taxon>
        <taxon>Sciaroidea</taxon>
        <taxon>Sciaridae</taxon>
        <taxon>Pseudolycoriella</taxon>
    </lineage>
</organism>
<feature type="signal peptide" evidence="1">
    <location>
        <begin position="1"/>
        <end position="20"/>
    </location>
</feature>
<gene>
    <name evidence="2" type="ORF">Bhyg_09497</name>
</gene>
<dbReference type="Proteomes" id="UP001151699">
    <property type="component" value="Chromosome B"/>
</dbReference>
<proteinExistence type="predicted"/>
<keyword evidence="3" id="KW-1185">Reference proteome</keyword>
<sequence length="55" mass="6095">MKFIACALFVIICMVQSNESTSPKLSPDQNACDASGGQQACFELFDSTSWIYLQR</sequence>
<evidence type="ECO:0000313" key="3">
    <source>
        <dbReference type="Proteomes" id="UP001151699"/>
    </source>
</evidence>
<evidence type="ECO:0000256" key="1">
    <source>
        <dbReference type="SAM" id="SignalP"/>
    </source>
</evidence>
<reference evidence="2" key="1">
    <citation type="submission" date="2022-07" db="EMBL/GenBank/DDBJ databases">
        <authorList>
            <person name="Trinca V."/>
            <person name="Uliana J.V.C."/>
            <person name="Torres T.T."/>
            <person name="Ward R.J."/>
            <person name="Monesi N."/>
        </authorList>
    </citation>
    <scope>NUCLEOTIDE SEQUENCE</scope>
    <source>
        <strain evidence="2">HSMRA1968</strain>
        <tissue evidence="2">Whole embryos</tissue>
    </source>
</reference>
<evidence type="ECO:0000313" key="2">
    <source>
        <dbReference type="EMBL" id="KAJ6644528.1"/>
    </source>
</evidence>
<dbReference type="AlphaFoldDB" id="A0A9Q0N6L2"/>
<protein>
    <submittedName>
        <fullName evidence="2">Uncharacterized protein</fullName>
    </submittedName>
</protein>
<dbReference type="EMBL" id="WJQU01000002">
    <property type="protein sequence ID" value="KAJ6644528.1"/>
    <property type="molecule type" value="Genomic_DNA"/>
</dbReference>
<feature type="chain" id="PRO_5040220693" evidence="1">
    <location>
        <begin position="21"/>
        <end position="55"/>
    </location>
</feature>
<keyword evidence="1" id="KW-0732">Signal</keyword>
<accession>A0A9Q0N6L2</accession>
<name>A0A9Q0N6L2_9DIPT</name>
<comment type="caution">
    <text evidence="2">The sequence shown here is derived from an EMBL/GenBank/DDBJ whole genome shotgun (WGS) entry which is preliminary data.</text>
</comment>